<name>A0A565A3U2_PLAVI</name>
<sequence length="450" mass="53245">MEEPCSEDLPSQSFYKSLGDYIYSLYGYDGYCVLRNSNYQHNESVKSLCRHLLKNLNHNSQINVSKSVPCNRYKLLSYWLYNQIEKVFTRRFVKTERKKIYEELTHIWKYFMNTQFGRNSNNCQPEPVAVFDDDDDDDNDNDNNNNWKVRKEFYEYCEDYNTLKKSCTHSTDTCGKYYEYLEDKSNLYNEFLALNLNNPQDKYSSSYEEYKYYNPSTLLYKLPCTFNMLSDGRREYVNTSTRNLYQPSVQPVAASHYRVNQEQEVTRQVASRHKTSYRAAPREEDSHLETSRQKAQHEAAQYQIAPHQAHPHQAYPHQAHPYQAHPYKADSVHANSYKESLYQTASHPEASYQPYLEPAGDDLETNTSPTERATINLPLIALSVILLLLTISFTIDFTSFGSWMMRRARRKRRSTPRFNEYYREPSYNYDSEYTDSYDLNSTRNIPYYPA</sequence>
<reference evidence="4" key="1">
    <citation type="submission" date="2016-07" db="EMBL/GenBank/DDBJ databases">
        <authorList>
            <consortium name="Pathogen Informatics"/>
        </authorList>
    </citation>
    <scope>NUCLEOTIDE SEQUENCE [LARGE SCALE GENOMIC DNA]</scope>
</reference>
<keyword evidence="2" id="KW-0812">Transmembrane</keyword>
<dbReference type="Pfam" id="PF05795">
    <property type="entry name" value="Plasmodium_Vir"/>
    <property type="match status" value="1"/>
</dbReference>
<protein>
    <submittedName>
        <fullName evidence="3">VIR protein</fullName>
    </submittedName>
</protein>
<keyword evidence="2" id="KW-1133">Transmembrane helix</keyword>
<dbReference type="VEuPathDB" id="PlasmoDB:PVP01_1470800"/>
<dbReference type="InterPro" id="IPR008780">
    <property type="entry name" value="Plasmodium_Vir"/>
</dbReference>
<dbReference type="EMBL" id="LT635625">
    <property type="protein sequence ID" value="VUZ99230.1"/>
    <property type="molecule type" value="Genomic_DNA"/>
</dbReference>
<dbReference type="VEuPathDB" id="PlasmoDB:PVX_101560"/>
<dbReference type="OrthoDB" id="387985at2759"/>
<evidence type="ECO:0000313" key="3">
    <source>
        <dbReference type="EMBL" id="VUZ99230.1"/>
    </source>
</evidence>
<feature type="region of interest" description="Disordered" evidence="1">
    <location>
        <begin position="259"/>
        <end position="316"/>
    </location>
</feature>
<evidence type="ECO:0000313" key="4">
    <source>
        <dbReference type="Proteomes" id="UP000220605"/>
    </source>
</evidence>
<dbReference type="Proteomes" id="UP000220605">
    <property type="component" value="Chromosome 14"/>
</dbReference>
<proteinExistence type="predicted"/>
<organism evidence="3 4">
    <name type="scientific">Plasmodium vivax</name>
    <name type="common">malaria parasite P. vivax</name>
    <dbReference type="NCBI Taxonomy" id="5855"/>
    <lineage>
        <taxon>Eukaryota</taxon>
        <taxon>Sar</taxon>
        <taxon>Alveolata</taxon>
        <taxon>Apicomplexa</taxon>
        <taxon>Aconoidasida</taxon>
        <taxon>Haemosporida</taxon>
        <taxon>Plasmodiidae</taxon>
        <taxon>Plasmodium</taxon>
        <taxon>Plasmodium (Plasmodium)</taxon>
    </lineage>
</organism>
<evidence type="ECO:0000256" key="1">
    <source>
        <dbReference type="SAM" id="MobiDB-lite"/>
    </source>
</evidence>
<dbReference type="VEuPathDB" id="PlasmoDB:PVPAM_140079700"/>
<dbReference type="AlphaFoldDB" id="A0A565A3U2"/>
<feature type="transmembrane region" description="Helical" evidence="2">
    <location>
        <begin position="379"/>
        <end position="403"/>
    </location>
</feature>
<feature type="compositionally biased region" description="Basic and acidic residues" evidence="1">
    <location>
        <begin position="280"/>
        <end position="297"/>
    </location>
</feature>
<feature type="compositionally biased region" description="Low complexity" evidence="1">
    <location>
        <begin position="299"/>
        <end position="316"/>
    </location>
</feature>
<accession>A0A565A3U2</accession>
<keyword evidence="2" id="KW-0472">Membrane</keyword>
<gene>
    <name evidence="3" type="ORF">PVP01_1470800</name>
</gene>
<evidence type="ECO:0000256" key="2">
    <source>
        <dbReference type="SAM" id="Phobius"/>
    </source>
</evidence>
<dbReference type="VEuPathDB" id="PlasmoDB:PVW1_140077300"/>